<feature type="compositionally biased region" description="Polar residues" evidence="1">
    <location>
        <begin position="1"/>
        <end position="13"/>
    </location>
</feature>
<comment type="caution">
    <text evidence="3">The sequence shown here is derived from an EMBL/GenBank/DDBJ whole genome shotgun (WGS) entry which is preliminary data.</text>
</comment>
<feature type="non-terminal residue" evidence="3">
    <location>
        <position position="910"/>
    </location>
</feature>
<gene>
    <name evidence="3" type="ORF">B0A52_06896</name>
</gene>
<name>A0A438N0T5_EXOME</name>
<feature type="transmembrane region" description="Helical" evidence="2">
    <location>
        <begin position="287"/>
        <end position="306"/>
    </location>
</feature>
<evidence type="ECO:0000313" key="4">
    <source>
        <dbReference type="Proteomes" id="UP000288859"/>
    </source>
</evidence>
<feature type="transmembrane region" description="Helical" evidence="2">
    <location>
        <begin position="221"/>
        <end position="244"/>
    </location>
</feature>
<keyword evidence="2" id="KW-1133">Transmembrane helix</keyword>
<dbReference type="OrthoDB" id="4721035at2759"/>
<feature type="transmembrane region" description="Helical" evidence="2">
    <location>
        <begin position="735"/>
        <end position="755"/>
    </location>
</feature>
<evidence type="ECO:0000256" key="2">
    <source>
        <dbReference type="SAM" id="Phobius"/>
    </source>
</evidence>
<dbReference type="VEuPathDB" id="FungiDB:PV10_05404"/>
<dbReference type="AlphaFoldDB" id="A0A438N0T5"/>
<keyword evidence="2" id="KW-0812">Transmembrane</keyword>
<evidence type="ECO:0000313" key="3">
    <source>
        <dbReference type="EMBL" id="RVX69302.1"/>
    </source>
</evidence>
<keyword evidence="2" id="KW-0472">Membrane</keyword>
<dbReference type="Proteomes" id="UP000288859">
    <property type="component" value="Unassembled WGS sequence"/>
</dbReference>
<evidence type="ECO:0000256" key="1">
    <source>
        <dbReference type="SAM" id="MobiDB-lite"/>
    </source>
</evidence>
<feature type="compositionally biased region" description="Polar residues" evidence="1">
    <location>
        <begin position="109"/>
        <end position="123"/>
    </location>
</feature>
<feature type="region of interest" description="Disordered" evidence="1">
    <location>
        <begin position="73"/>
        <end position="141"/>
    </location>
</feature>
<accession>A0A438N0T5</accession>
<feature type="compositionally biased region" description="Basic and acidic residues" evidence="1">
    <location>
        <begin position="25"/>
        <end position="36"/>
    </location>
</feature>
<feature type="transmembrane region" description="Helical" evidence="2">
    <location>
        <begin position="181"/>
        <end position="201"/>
    </location>
</feature>
<feature type="region of interest" description="Disordered" evidence="1">
    <location>
        <begin position="1"/>
        <end position="60"/>
    </location>
</feature>
<protein>
    <submittedName>
        <fullName evidence="3">Uncharacterized protein</fullName>
    </submittedName>
</protein>
<proteinExistence type="predicted"/>
<sequence>MEIRSQNTDSTRYATLPLYSAQEPRLAERRTWKRETSSSNVDHSADSMFDADGPIGRTTEARGLGLTDVDAASSRYQPLPNPPAPSFTALDGTSSSRMPNKYASPPLLQGQQSSPLRTETTHSIDAPTHSGHSSLSHLGPPTPNFFTSQSELLHPSNKAENACPSDGDVLTSPWSWHSVPILLLALYATVFSAIFLTIAIMKPRWGERIGTHGSLTFANASLMSAIFAKTIELSFVTVLVTLLGQVLTRRAFAKTDPQKGISIAEMNMRTWIMQPGNLIVNWKEFRYANSIIGALVLLTALSAIWYTTASEALVSPKLKFGPVADRMLSGRVSTVYANAMYLGETCERPIQLALDEASATTCLQITYAGASFNHFSHYLRNWENAIGAGNASLGGTSYSQRPPPVAVMYDNTTIFGQWITPSSENITTDSRRHGRLVQNVTMAMPHAGIFNAVREPRNHIIQPDDLQGAGEYRVQASVPAPAMNVLCVGLTSEEMAPMIVNVTDPTNYVPNRTAVDDIFGWNPDAEVPETPWFPKLPIQYNTIVHIPPVWGPPAVSLLATPAEGASTSDHVLCAIRSTQYRDCTTWYNVAQSGGLLKVHCDDDPDNTIPYQSSQPDAPIGVWEANWKDIGGEWIRSLALNNGVSDANASSARLVTQFIPDWSENTDTILPSNRPTIAESLAVLAGGTALLSSLNAPFDHMWNYTDTILEEPVYQTFRARYSYKDYASGGTQNWQGIFYVILAVVFLFNLATLCYLSWNFIRQGYVTDYTEPQNLFALAINSPPSTALAGACGAGPSRKAMSKKWNVDIARTDTDVDGFSYEPQAIGSRHPHFFIRCREEELSPMISQSHPVTPVSRGLKYRRHRPPTINDAVYGAESPLIEQYQRLASSTTRNFKLTKLFPSAMKTNSTA</sequence>
<reference evidence="3 4" key="1">
    <citation type="submission" date="2017-03" db="EMBL/GenBank/DDBJ databases">
        <title>Genomes of endolithic fungi from Antarctica.</title>
        <authorList>
            <person name="Coleine C."/>
            <person name="Masonjones S."/>
            <person name="Stajich J.E."/>
        </authorList>
    </citation>
    <scope>NUCLEOTIDE SEQUENCE [LARGE SCALE GENOMIC DNA]</scope>
    <source>
        <strain evidence="3 4">CCFEE 6314</strain>
    </source>
</reference>
<feature type="compositionally biased region" description="Low complexity" evidence="1">
    <location>
        <begin position="129"/>
        <end position="139"/>
    </location>
</feature>
<dbReference type="EMBL" id="NAJM01000030">
    <property type="protein sequence ID" value="RVX69302.1"/>
    <property type="molecule type" value="Genomic_DNA"/>
</dbReference>
<organism evidence="3 4">
    <name type="scientific">Exophiala mesophila</name>
    <name type="common">Black yeast-like fungus</name>
    <dbReference type="NCBI Taxonomy" id="212818"/>
    <lineage>
        <taxon>Eukaryota</taxon>
        <taxon>Fungi</taxon>
        <taxon>Dikarya</taxon>
        <taxon>Ascomycota</taxon>
        <taxon>Pezizomycotina</taxon>
        <taxon>Eurotiomycetes</taxon>
        <taxon>Chaetothyriomycetidae</taxon>
        <taxon>Chaetothyriales</taxon>
        <taxon>Herpotrichiellaceae</taxon>
        <taxon>Exophiala</taxon>
    </lineage>
</organism>